<dbReference type="AlphaFoldDB" id="A0A1F6NJS3"/>
<evidence type="ECO:0000256" key="3">
    <source>
        <dbReference type="ARBA" id="ARBA00022679"/>
    </source>
</evidence>
<protein>
    <recommendedName>
        <fullName evidence="8">Bacterial sugar transferase domain-containing protein</fullName>
    </recommendedName>
</protein>
<evidence type="ECO:0000259" key="8">
    <source>
        <dbReference type="Pfam" id="PF02397"/>
    </source>
</evidence>
<comment type="similarity">
    <text evidence="2">Belongs to the bacterial sugar transferase family.</text>
</comment>
<proteinExistence type="inferred from homology"/>
<feature type="domain" description="Bacterial sugar transferase" evidence="8">
    <location>
        <begin position="271"/>
        <end position="460"/>
    </location>
</feature>
<accession>A0A1F6NJS3</accession>
<comment type="subcellular location">
    <subcellularLocation>
        <location evidence="1">Membrane</location>
        <topology evidence="1">Multi-pass membrane protein</topology>
    </subcellularLocation>
</comment>
<reference evidence="9 10" key="1">
    <citation type="journal article" date="2016" name="Nat. Commun.">
        <title>Thousands of microbial genomes shed light on interconnected biogeochemical processes in an aquifer system.</title>
        <authorList>
            <person name="Anantharaman K."/>
            <person name="Brown C.T."/>
            <person name="Hug L.A."/>
            <person name="Sharon I."/>
            <person name="Castelle C.J."/>
            <person name="Probst A.J."/>
            <person name="Thomas B.C."/>
            <person name="Singh A."/>
            <person name="Wilkins M.J."/>
            <person name="Karaoz U."/>
            <person name="Brodie E.L."/>
            <person name="Williams K.H."/>
            <person name="Hubbard S.S."/>
            <person name="Banfield J.F."/>
        </authorList>
    </citation>
    <scope>NUCLEOTIDE SEQUENCE [LARGE SCALE GENOMIC DNA]</scope>
</reference>
<evidence type="ECO:0000256" key="1">
    <source>
        <dbReference type="ARBA" id="ARBA00004141"/>
    </source>
</evidence>
<organism evidence="9 10">
    <name type="scientific">Candidatus Magasanikbacteria bacterium RIFOXYB1_FULL_40_15</name>
    <dbReference type="NCBI Taxonomy" id="1798697"/>
    <lineage>
        <taxon>Bacteria</taxon>
        <taxon>Candidatus Magasanikiibacteriota</taxon>
    </lineage>
</organism>
<dbReference type="GO" id="GO:0009242">
    <property type="term" value="P:colanic acid biosynthetic process"/>
    <property type="evidence" value="ECO:0007669"/>
    <property type="project" value="TreeGrafter"/>
</dbReference>
<dbReference type="EMBL" id="MFQS01000001">
    <property type="protein sequence ID" value="OGH84119.1"/>
    <property type="molecule type" value="Genomic_DNA"/>
</dbReference>
<feature type="transmembrane region" description="Helical" evidence="7">
    <location>
        <begin position="76"/>
        <end position="96"/>
    </location>
</feature>
<dbReference type="PANTHER" id="PTHR30576:SF21">
    <property type="entry name" value="UDP-GLUCOSE:UNDECAPRENYL-PHOSPHATE GLUCOSE-1-PHOSPHATE TRANSFERASE"/>
    <property type="match status" value="1"/>
</dbReference>
<dbReference type="STRING" id="1798697.A2373_02655"/>
<evidence type="ECO:0000256" key="6">
    <source>
        <dbReference type="ARBA" id="ARBA00023136"/>
    </source>
</evidence>
<evidence type="ECO:0000313" key="9">
    <source>
        <dbReference type="EMBL" id="OGH84119.1"/>
    </source>
</evidence>
<evidence type="ECO:0000256" key="5">
    <source>
        <dbReference type="ARBA" id="ARBA00022989"/>
    </source>
</evidence>
<dbReference type="InterPro" id="IPR003362">
    <property type="entry name" value="Bact_transf"/>
</dbReference>
<keyword evidence="4 7" id="KW-0812">Transmembrane</keyword>
<keyword evidence="3" id="KW-0808">Transferase</keyword>
<feature type="transmembrane region" description="Helical" evidence="7">
    <location>
        <begin position="9"/>
        <end position="32"/>
    </location>
</feature>
<dbReference type="GO" id="GO:0089702">
    <property type="term" value="F:undecaprenyl-phosphate glucose phosphotransferase activity"/>
    <property type="evidence" value="ECO:0007669"/>
    <property type="project" value="TreeGrafter"/>
</dbReference>
<feature type="transmembrane region" description="Helical" evidence="7">
    <location>
        <begin position="108"/>
        <end position="126"/>
    </location>
</feature>
<dbReference type="InterPro" id="IPR017475">
    <property type="entry name" value="EPS_sugar_tfrase"/>
</dbReference>
<evidence type="ECO:0000313" key="10">
    <source>
        <dbReference type="Proteomes" id="UP000176300"/>
    </source>
</evidence>
<feature type="transmembrane region" description="Helical" evidence="7">
    <location>
        <begin position="271"/>
        <end position="295"/>
    </location>
</feature>
<evidence type="ECO:0000256" key="4">
    <source>
        <dbReference type="ARBA" id="ARBA00022692"/>
    </source>
</evidence>
<dbReference type="NCBIfam" id="TIGR03025">
    <property type="entry name" value="EPS_sugtrans"/>
    <property type="match status" value="1"/>
</dbReference>
<evidence type="ECO:0000256" key="7">
    <source>
        <dbReference type="SAM" id="Phobius"/>
    </source>
</evidence>
<dbReference type="Pfam" id="PF13727">
    <property type="entry name" value="CoA_binding_3"/>
    <property type="match status" value="1"/>
</dbReference>
<dbReference type="PANTHER" id="PTHR30576">
    <property type="entry name" value="COLANIC BIOSYNTHESIS UDP-GLUCOSE LIPID CARRIER TRANSFERASE"/>
    <property type="match status" value="1"/>
</dbReference>
<keyword evidence="5 7" id="KW-1133">Transmembrane helix</keyword>
<dbReference type="Proteomes" id="UP000176300">
    <property type="component" value="Unassembled WGS sequence"/>
</dbReference>
<keyword evidence="6 7" id="KW-0472">Membrane</keyword>
<dbReference type="Gene3D" id="3.40.50.720">
    <property type="entry name" value="NAD(P)-binding Rossmann-like Domain"/>
    <property type="match status" value="1"/>
</dbReference>
<sequence>MLIYRIKQLLLVLGDFVSFCIAFLLSLSLRYLELPNWYQIELHLGLFLIVYGLWIIINYINGLYDLDRLTNDRAFYRRFSETAIVSLIVSITFFYLFPDKKIAPKTILLANIILGYSISVIWRLFFRKLLGAEALKNNVIFVGFTTETKELIEILEREPEKGYKIKALIDPTRTEKPNNYKFDVYYNLNTIRPAITNHKAQSVIIAPHLHQDSDALRELYELLFWDVQLTDLTSFYEQITGRIPPTTFSEGWFLQNLRDTKHPIYDRFRTVIDYLAGIILGALLILFLPIVGLAIKINSPGPIFYKQTRIGQFGKIFWIYKFRSMHVLSKDGSAEVGDYEFDKWVAKKKDSRITAVGGILRKTRIDEWPQVINLLKRDLTLIGPRPERPEIVDDLKNEMPYYPLRHVVKPGLTGWALIHQNYTSTREKSLEKLQYDLFYIKNRSLLLDMAILLRTVNVLMRLMGQ</sequence>
<feature type="transmembrane region" description="Helical" evidence="7">
    <location>
        <begin position="44"/>
        <end position="64"/>
    </location>
</feature>
<evidence type="ECO:0000256" key="2">
    <source>
        <dbReference type="ARBA" id="ARBA00006464"/>
    </source>
</evidence>
<gene>
    <name evidence="9" type="ORF">A2373_02655</name>
</gene>
<comment type="caution">
    <text evidence="9">The sequence shown here is derived from an EMBL/GenBank/DDBJ whole genome shotgun (WGS) entry which is preliminary data.</text>
</comment>
<dbReference type="Pfam" id="PF02397">
    <property type="entry name" value="Bac_transf"/>
    <property type="match status" value="1"/>
</dbReference>
<name>A0A1F6NJS3_9BACT</name>
<dbReference type="GO" id="GO:0016020">
    <property type="term" value="C:membrane"/>
    <property type="evidence" value="ECO:0007669"/>
    <property type="project" value="UniProtKB-SubCell"/>
</dbReference>